<feature type="transmembrane region" description="Helical" evidence="8">
    <location>
        <begin position="257"/>
        <end position="278"/>
    </location>
</feature>
<proteinExistence type="inferred from homology"/>
<feature type="transmembrane region" description="Helical" evidence="8">
    <location>
        <begin position="86"/>
        <end position="105"/>
    </location>
</feature>
<reference evidence="10 11" key="1">
    <citation type="submission" date="2019-06" db="EMBL/GenBank/DDBJ databases">
        <title>Complete genome sequence of Methanoculleus chikugoensis strain MG62.</title>
        <authorList>
            <person name="Asakawa S."/>
            <person name="Dianou D."/>
        </authorList>
    </citation>
    <scope>NUCLEOTIDE SEQUENCE [LARGE SCALE GENOMIC DNA]</scope>
    <source>
        <strain evidence="10 11">MG62</strain>
    </source>
</reference>
<feature type="domain" description="Major facilitator superfamily (MFS) profile" evidence="9">
    <location>
        <begin position="20"/>
        <end position="402"/>
    </location>
</feature>
<keyword evidence="4" id="KW-1003">Cell membrane</keyword>
<feature type="transmembrane region" description="Helical" evidence="8">
    <location>
        <begin position="220"/>
        <end position="245"/>
    </location>
</feature>
<keyword evidence="6 8" id="KW-1133">Transmembrane helix</keyword>
<feature type="transmembrane region" description="Helical" evidence="8">
    <location>
        <begin position="20"/>
        <end position="41"/>
    </location>
</feature>
<dbReference type="NCBIfam" id="TIGR00710">
    <property type="entry name" value="efflux_Bcr_CflA"/>
    <property type="match status" value="1"/>
</dbReference>
<evidence type="ECO:0000313" key="10">
    <source>
        <dbReference type="EMBL" id="BBL68713.1"/>
    </source>
</evidence>
<dbReference type="InterPro" id="IPR004812">
    <property type="entry name" value="Efflux_drug-R_Bcr/CmlA"/>
</dbReference>
<evidence type="ECO:0000256" key="5">
    <source>
        <dbReference type="ARBA" id="ARBA00022692"/>
    </source>
</evidence>
<feature type="transmembrane region" description="Helical" evidence="8">
    <location>
        <begin position="144"/>
        <end position="166"/>
    </location>
</feature>
<keyword evidence="3" id="KW-0813">Transport</keyword>
<evidence type="ECO:0000256" key="1">
    <source>
        <dbReference type="ARBA" id="ARBA00004651"/>
    </source>
</evidence>
<dbReference type="Pfam" id="PF07690">
    <property type="entry name" value="MFS_1"/>
    <property type="match status" value="1"/>
</dbReference>
<evidence type="ECO:0000256" key="6">
    <source>
        <dbReference type="ARBA" id="ARBA00022989"/>
    </source>
</evidence>
<keyword evidence="11" id="KW-1185">Reference proteome</keyword>
<name>A0ABN5XL91_9EURY</name>
<keyword evidence="5 8" id="KW-0812">Transmembrane</keyword>
<dbReference type="EMBL" id="AP019781">
    <property type="protein sequence ID" value="BBL68713.1"/>
    <property type="molecule type" value="Genomic_DNA"/>
</dbReference>
<dbReference type="RefSeq" id="WP_221056774.1">
    <property type="nucleotide sequence ID" value="NZ_AP019781.1"/>
</dbReference>
<evidence type="ECO:0000256" key="8">
    <source>
        <dbReference type="SAM" id="Phobius"/>
    </source>
</evidence>
<gene>
    <name evidence="10" type="ORF">MchiMG62_18940</name>
</gene>
<evidence type="ECO:0000256" key="7">
    <source>
        <dbReference type="ARBA" id="ARBA00023136"/>
    </source>
</evidence>
<organism evidence="10 11">
    <name type="scientific">Methanoculleus chikugoensis</name>
    <dbReference type="NCBI Taxonomy" id="118126"/>
    <lineage>
        <taxon>Archaea</taxon>
        <taxon>Methanobacteriati</taxon>
        <taxon>Methanobacteriota</taxon>
        <taxon>Stenosarchaea group</taxon>
        <taxon>Methanomicrobia</taxon>
        <taxon>Methanomicrobiales</taxon>
        <taxon>Methanomicrobiaceae</taxon>
        <taxon>Methanoculleus</taxon>
    </lineage>
</organism>
<evidence type="ECO:0000259" key="9">
    <source>
        <dbReference type="PROSITE" id="PS50850"/>
    </source>
</evidence>
<dbReference type="PANTHER" id="PTHR23502">
    <property type="entry name" value="MAJOR FACILITATOR SUPERFAMILY"/>
    <property type="match status" value="1"/>
</dbReference>
<sequence length="402" mass="42405">MHRTPDSVLKPQKYLGGRGLVVLIALLSAFVPLSTDLYLPALPGMGDYFGVSASQTNLTLILFFIFFSLGLLFWGPLSDKYGRRPVLLTGLALYIAASVGCALSWDVWHLIAFRILQAVGGSAASAVATAMVKDAYDGRKRESVLALVQSMVVISPAVAPVLGAFMLPYTSWRGLFVALALIGVVSFVGGLLLEETIPARYNGTVGQSVRRLGAVLKNPGFASLLIVFSLVSTASLAFVSASSYIYQEGFGLSEQSYSFYFALNAAGLIAGPFLYLWLSRHFGRRPIVASGFAVMLAGGALVCLFGSLGPLFFALALFPASMMGSCVRSPGAFLMLEQQKEDAGSASALINCSGLVFGSAGMVLVFLAGENLVLSLGAINMAVGMVCLAGWAAIGRRGLVRF</sequence>
<keyword evidence="7 8" id="KW-0472">Membrane</keyword>
<dbReference type="PANTHER" id="PTHR23502:SF132">
    <property type="entry name" value="POLYAMINE TRANSPORTER 2-RELATED"/>
    <property type="match status" value="1"/>
</dbReference>
<feature type="transmembrane region" description="Helical" evidence="8">
    <location>
        <begin position="287"/>
        <end position="307"/>
    </location>
</feature>
<dbReference type="GeneID" id="66131428"/>
<accession>A0ABN5XL91</accession>
<evidence type="ECO:0000256" key="2">
    <source>
        <dbReference type="ARBA" id="ARBA00006236"/>
    </source>
</evidence>
<dbReference type="PROSITE" id="PS50850">
    <property type="entry name" value="MFS"/>
    <property type="match status" value="1"/>
</dbReference>
<evidence type="ECO:0000313" key="11">
    <source>
        <dbReference type="Proteomes" id="UP000824969"/>
    </source>
</evidence>
<comment type="similarity">
    <text evidence="2">Belongs to the major facilitator superfamily. Bcr/CmlA family.</text>
</comment>
<feature type="transmembrane region" description="Helical" evidence="8">
    <location>
        <begin position="172"/>
        <end position="193"/>
    </location>
</feature>
<protein>
    <submittedName>
        <fullName evidence="10">Bcr/CflA family drug resistance efflux transporter</fullName>
    </submittedName>
</protein>
<feature type="transmembrane region" description="Helical" evidence="8">
    <location>
        <begin position="111"/>
        <end position="132"/>
    </location>
</feature>
<dbReference type="CDD" id="cd17320">
    <property type="entry name" value="MFS_MdfA_MDR_like"/>
    <property type="match status" value="1"/>
</dbReference>
<evidence type="ECO:0000256" key="3">
    <source>
        <dbReference type="ARBA" id="ARBA00022448"/>
    </source>
</evidence>
<evidence type="ECO:0000256" key="4">
    <source>
        <dbReference type="ARBA" id="ARBA00022475"/>
    </source>
</evidence>
<feature type="transmembrane region" description="Helical" evidence="8">
    <location>
        <begin position="348"/>
        <end position="368"/>
    </location>
</feature>
<dbReference type="Proteomes" id="UP000824969">
    <property type="component" value="Chromosome"/>
</dbReference>
<dbReference type="InterPro" id="IPR011701">
    <property type="entry name" value="MFS"/>
</dbReference>
<comment type="subcellular location">
    <subcellularLocation>
        <location evidence="1">Cell membrane</location>
        <topology evidence="1">Multi-pass membrane protein</topology>
    </subcellularLocation>
</comment>
<feature type="transmembrane region" description="Helical" evidence="8">
    <location>
        <begin position="374"/>
        <end position="394"/>
    </location>
</feature>
<feature type="transmembrane region" description="Helical" evidence="8">
    <location>
        <begin position="53"/>
        <end position="74"/>
    </location>
</feature>
<dbReference type="InterPro" id="IPR020846">
    <property type="entry name" value="MFS_dom"/>
</dbReference>